<evidence type="ECO:0000313" key="8">
    <source>
        <dbReference type="EMBL" id="KAF8781571.1"/>
    </source>
</evidence>
<sequence length="427" mass="47512">MEMWSRYYESAFAAGYQIVDSSVGARQTGFDDFQSTARDSQRCSTAKAYLVPAENRTNLDMAGNAFVKKILFQGNKAIGVEFDRGMMTHQVKARREVIISAGTTNSAQLLMLSGIGPKEHLAKFNIPLVADLPVGDNLQDHIAGFLSYTLSPKIPTVPQKLTNNKNIYEYVFSRTGPLASAEFQSYLAFLNKKSKNPPVDYPDYELYFAEIPKEVAQNEVGLKPEVYKQLFGPYENEAFMFCVSQILHPKSRGTVRLQSNNPYDPPLIDPNYLDHPEDFDDVIAGLKTCKQVGESAPMQKVGLQPFNTTYPGCEKLMGDEYQFFKCMVKNAVITLSHQVGTCKMGDPKDPTTVVDPQLRVKNVKGLRVIDASIMPIVTSGNTNIPTIMIAEKASDMIKQTIGCPNYLQPNYENFINKPLPPMNGTVP</sequence>
<dbReference type="Pfam" id="PF05199">
    <property type="entry name" value="GMC_oxred_C"/>
    <property type="match status" value="1"/>
</dbReference>
<reference evidence="8" key="2">
    <citation type="submission" date="2020-06" db="EMBL/GenBank/DDBJ databases">
        <authorList>
            <person name="Sheffer M."/>
        </authorList>
    </citation>
    <scope>NUCLEOTIDE SEQUENCE</scope>
</reference>
<dbReference type="GO" id="GO:0050660">
    <property type="term" value="F:flavin adenine dinucleotide binding"/>
    <property type="evidence" value="ECO:0007669"/>
    <property type="project" value="InterPro"/>
</dbReference>
<proteinExistence type="inferred from homology"/>
<dbReference type="InterPro" id="IPR007867">
    <property type="entry name" value="GMC_OxRtase_C"/>
</dbReference>
<dbReference type="Proteomes" id="UP000807504">
    <property type="component" value="Unassembled WGS sequence"/>
</dbReference>
<name>A0A8T0EUY9_ARGBR</name>
<dbReference type="InterPro" id="IPR012132">
    <property type="entry name" value="GMC_OxRdtase"/>
</dbReference>
<dbReference type="InterPro" id="IPR000172">
    <property type="entry name" value="GMC_OxRdtase_N"/>
</dbReference>
<organism evidence="8 9">
    <name type="scientific">Argiope bruennichi</name>
    <name type="common">Wasp spider</name>
    <name type="synonym">Aranea bruennichi</name>
    <dbReference type="NCBI Taxonomy" id="94029"/>
    <lineage>
        <taxon>Eukaryota</taxon>
        <taxon>Metazoa</taxon>
        <taxon>Ecdysozoa</taxon>
        <taxon>Arthropoda</taxon>
        <taxon>Chelicerata</taxon>
        <taxon>Arachnida</taxon>
        <taxon>Araneae</taxon>
        <taxon>Araneomorphae</taxon>
        <taxon>Entelegynae</taxon>
        <taxon>Araneoidea</taxon>
        <taxon>Araneidae</taxon>
        <taxon>Argiope</taxon>
    </lineage>
</organism>
<dbReference type="AlphaFoldDB" id="A0A8T0EUY9"/>
<keyword evidence="4 5" id="KW-0274">FAD</keyword>
<dbReference type="Gene3D" id="3.30.560.10">
    <property type="entry name" value="Glucose Oxidase, domain 3"/>
    <property type="match status" value="1"/>
</dbReference>
<dbReference type="InterPro" id="IPR036188">
    <property type="entry name" value="FAD/NAD-bd_sf"/>
</dbReference>
<comment type="caution">
    <text evidence="8">The sequence shown here is derived from an EMBL/GenBank/DDBJ whole genome shotgun (WGS) entry which is preliminary data.</text>
</comment>
<protein>
    <submittedName>
        <fullName evidence="8">Oxygen-dependent choline dehydrogenase like protein</fullName>
    </submittedName>
</protein>
<feature type="domain" description="Glucose-methanol-choline oxidoreductase N-terminal" evidence="6">
    <location>
        <begin position="10"/>
        <end position="142"/>
    </location>
</feature>
<dbReference type="PANTHER" id="PTHR11552">
    <property type="entry name" value="GLUCOSE-METHANOL-CHOLINE GMC OXIDOREDUCTASE"/>
    <property type="match status" value="1"/>
</dbReference>
<reference evidence="8" key="1">
    <citation type="journal article" date="2020" name="bioRxiv">
        <title>Chromosome-level reference genome of the European wasp spider Argiope bruennichi: a resource for studies on range expansion and evolutionary adaptation.</title>
        <authorList>
            <person name="Sheffer M.M."/>
            <person name="Hoppe A."/>
            <person name="Krehenwinkel H."/>
            <person name="Uhl G."/>
            <person name="Kuss A.W."/>
            <person name="Jensen L."/>
            <person name="Jensen C."/>
            <person name="Gillespie R.G."/>
            <person name="Hoff K.J."/>
            <person name="Prost S."/>
        </authorList>
    </citation>
    <scope>NUCLEOTIDE SEQUENCE</scope>
</reference>
<dbReference type="GO" id="GO:0016614">
    <property type="term" value="F:oxidoreductase activity, acting on CH-OH group of donors"/>
    <property type="evidence" value="ECO:0007669"/>
    <property type="project" value="InterPro"/>
</dbReference>
<keyword evidence="9" id="KW-1185">Reference proteome</keyword>
<dbReference type="EMBL" id="JABXBU010001863">
    <property type="protein sequence ID" value="KAF8781571.1"/>
    <property type="molecule type" value="Genomic_DNA"/>
</dbReference>
<comment type="cofactor">
    <cofactor evidence="1 5">
        <name>FAD</name>
        <dbReference type="ChEBI" id="CHEBI:57692"/>
    </cofactor>
</comment>
<evidence type="ECO:0000256" key="2">
    <source>
        <dbReference type="ARBA" id="ARBA00010790"/>
    </source>
</evidence>
<evidence type="ECO:0000256" key="5">
    <source>
        <dbReference type="PIRSR" id="PIRSR000137-2"/>
    </source>
</evidence>
<evidence type="ECO:0000256" key="1">
    <source>
        <dbReference type="ARBA" id="ARBA00001974"/>
    </source>
</evidence>
<evidence type="ECO:0000313" key="9">
    <source>
        <dbReference type="Proteomes" id="UP000807504"/>
    </source>
</evidence>
<dbReference type="Pfam" id="PF00732">
    <property type="entry name" value="GMC_oxred_N"/>
    <property type="match status" value="1"/>
</dbReference>
<keyword evidence="3" id="KW-0285">Flavoprotein</keyword>
<dbReference type="SUPFAM" id="SSF54373">
    <property type="entry name" value="FAD-linked reductases, C-terminal domain"/>
    <property type="match status" value="1"/>
</dbReference>
<dbReference type="Gene3D" id="3.50.50.60">
    <property type="entry name" value="FAD/NAD(P)-binding domain"/>
    <property type="match status" value="1"/>
</dbReference>
<feature type="binding site" evidence="5">
    <location>
        <position position="67"/>
    </location>
    <ligand>
        <name>FAD</name>
        <dbReference type="ChEBI" id="CHEBI:57692"/>
    </ligand>
</feature>
<accession>A0A8T0EUY9</accession>
<evidence type="ECO:0000259" key="7">
    <source>
        <dbReference type="Pfam" id="PF05199"/>
    </source>
</evidence>
<comment type="similarity">
    <text evidence="2">Belongs to the GMC oxidoreductase family.</text>
</comment>
<dbReference type="PANTHER" id="PTHR11552:SF147">
    <property type="entry name" value="CHOLINE DEHYDROGENASE, MITOCHONDRIAL"/>
    <property type="match status" value="1"/>
</dbReference>
<evidence type="ECO:0000256" key="4">
    <source>
        <dbReference type="ARBA" id="ARBA00022827"/>
    </source>
</evidence>
<dbReference type="SUPFAM" id="SSF51905">
    <property type="entry name" value="FAD/NAD(P)-binding domain"/>
    <property type="match status" value="1"/>
</dbReference>
<feature type="domain" description="Glucose-methanol-choline oxidoreductase C-terminal" evidence="7">
    <location>
        <begin position="249"/>
        <end position="390"/>
    </location>
</feature>
<evidence type="ECO:0000256" key="3">
    <source>
        <dbReference type="ARBA" id="ARBA00022630"/>
    </source>
</evidence>
<gene>
    <name evidence="8" type="ORF">HNY73_011954</name>
</gene>
<evidence type="ECO:0000259" key="6">
    <source>
        <dbReference type="Pfam" id="PF00732"/>
    </source>
</evidence>
<dbReference type="PIRSF" id="PIRSF000137">
    <property type="entry name" value="Alcohol_oxidase"/>
    <property type="match status" value="1"/>
</dbReference>